<organism evidence="2 3">
    <name type="scientific">Streptomyces dengpaensis</name>
    <dbReference type="NCBI Taxonomy" id="2049881"/>
    <lineage>
        <taxon>Bacteria</taxon>
        <taxon>Bacillati</taxon>
        <taxon>Actinomycetota</taxon>
        <taxon>Actinomycetes</taxon>
        <taxon>Kitasatosporales</taxon>
        <taxon>Streptomycetaceae</taxon>
        <taxon>Streptomyces</taxon>
    </lineage>
</organism>
<feature type="compositionally biased region" description="Basic and acidic residues" evidence="1">
    <location>
        <begin position="52"/>
        <end position="71"/>
    </location>
</feature>
<dbReference type="EMBL" id="CP026652">
    <property type="protein sequence ID" value="AVH56370.1"/>
    <property type="molecule type" value="Genomic_DNA"/>
</dbReference>
<protein>
    <submittedName>
        <fullName evidence="2">Uncharacterized protein</fullName>
    </submittedName>
</protein>
<name>A0ABN5HZD2_9ACTN</name>
<feature type="region of interest" description="Disordered" evidence="1">
    <location>
        <begin position="1"/>
        <end position="139"/>
    </location>
</feature>
<evidence type="ECO:0000313" key="2">
    <source>
        <dbReference type="EMBL" id="AVH56370.1"/>
    </source>
</evidence>
<reference evidence="2 3" key="1">
    <citation type="submission" date="2018-02" db="EMBL/GenBank/DDBJ databases">
        <title>Complete genome sequence of Streptomyces dengpaensis, the producer of angucyclines.</title>
        <authorList>
            <person name="Yumei L."/>
        </authorList>
    </citation>
    <scope>NUCLEOTIDE SEQUENCE [LARGE SCALE GENOMIC DNA]</scope>
    <source>
        <strain evidence="2 3">XZHG99</strain>
    </source>
</reference>
<proteinExistence type="predicted"/>
<evidence type="ECO:0000256" key="1">
    <source>
        <dbReference type="SAM" id="MobiDB-lite"/>
    </source>
</evidence>
<evidence type="ECO:0000313" key="3">
    <source>
        <dbReference type="Proteomes" id="UP000238413"/>
    </source>
</evidence>
<accession>A0ABN5HZD2</accession>
<gene>
    <name evidence="2" type="ORF">C4B68_11960</name>
</gene>
<sequence length="139" mass="15614">MIQKIRPSGRFPMHDLRPGYPPRRGRVQNVFRPRRPYPFPSLGAAAPSPPLRPERPRPRTPDGLKDLDARPHAPAPASAREGPCRYITCPSPRSDLETVPVFPRLIHRPRRADVPARTRPTTGGKRTDGSRARLAPQED</sequence>
<dbReference type="Proteomes" id="UP000238413">
    <property type="component" value="Chromosome"/>
</dbReference>
<keyword evidence="3" id="KW-1185">Reference proteome</keyword>